<reference evidence="1 2" key="1">
    <citation type="journal article" date="2019" name="Commun. Biol.">
        <title>The bagworm genome reveals a unique fibroin gene that provides high tensile strength.</title>
        <authorList>
            <person name="Kono N."/>
            <person name="Nakamura H."/>
            <person name="Ohtoshi R."/>
            <person name="Tomita M."/>
            <person name="Numata K."/>
            <person name="Arakawa K."/>
        </authorList>
    </citation>
    <scope>NUCLEOTIDE SEQUENCE [LARGE SCALE GENOMIC DNA]</scope>
</reference>
<dbReference type="EMBL" id="BGZK01000232">
    <property type="protein sequence ID" value="GBP30360.1"/>
    <property type="molecule type" value="Genomic_DNA"/>
</dbReference>
<organism evidence="1 2">
    <name type="scientific">Eumeta variegata</name>
    <name type="common">Bagworm moth</name>
    <name type="synonym">Eumeta japonica</name>
    <dbReference type="NCBI Taxonomy" id="151549"/>
    <lineage>
        <taxon>Eukaryota</taxon>
        <taxon>Metazoa</taxon>
        <taxon>Ecdysozoa</taxon>
        <taxon>Arthropoda</taxon>
        <taxon>Hexapoda</taxon>
        <taxon>Insecta</taxon>
        <taxon>Pterygota</taxon>
        <taxon>Neoptera</taxon>
        <taxon>Endopterygota</taxon>
        <taxon>Lepidoptera</taxon>
        <taxon>Glossata</taxon>
        <taxon>Ditrysia</taxon>
        <taxon>Tineoidea</taxon>
        <taxon>Psychidae</taxon>
        <taxon>Oiketicinae</taxon>
        <taxon>Eumeta</taxon>
    </lineage>
</organism>
<accession>A0A4C1UVU9</accession>
<keyword evidence="2" id="KW-1185">Reference proteome</keyword>
<gene>
    <name evidence="1" type="ORF">EVAR_18159_1</name>
</gene>
<comment type="caution">
    <text evidence="1">The sequence shown here is derived from an EMBL/GenBank/DDBJ whole genome shotgun (WGS) entry which is preliminary data.</text>
</comment>
<dbReference type="Proteomes" id="UP000299102">
    <property type="component" value="Unassembled WGS sequence"/>
</dbReference>
<proteinExistence type="predicted"/>
<dbReference type="AlphaFoldDB" id="A0A4C1UVU9"/>
<name>A0A4C1UVU9_EUMVA</name>
<protein>
    <submittedName>
        <fullName evidence="1">Uncharacterized protein</fullName>
    </submittedName>
</protein>
<evidence type="ECO:0000313" key="1">
    <source>
        <dbReference type="EMBL" id="GBP30360.1"/>
    </source>
</evidence>
<evidence type="ECO:0000313" key="2">
    <source>
        <dbReference type="Proteomes" id="UP000299102"/>
    </source>
</evidence>
<sequence>MVYARVIRTGIERWIMIEGILFDSKSAQCKRLTNLVQINVGKARNDNGPDEVLKRGATTASITAAGVAAAPPAAVTRVACRSSSLFTALKRNFRRYCRRLEYGHCFLDEFQCRLFNGAFSNTKAFYKAAPARPRTPRGLAPARDPRPRRVFYPVRLVNMFLCMPNIEAECDFDLLVLSRCFINLG</sequence>